<name>A0ABW3RMS3_9SPHI</name>
<proteinExistence type="inferred from homology"/>
<dbReference type="InterPro" id="IPR020019">
    <property type="entry name" value="AcTrfase_PglD-like"/>
</dbReference>
<dbReference type="Pfam" id="PF00132">
    <property type="entry name" value="Hexapep"/>
    <property type="match status" value="1"/>
</dbReference>
<protein>
    <submittedName>
        <fullName evidence="3">Acetyltransferase</fullName>
    </submittedName>
</protein>
<organism evidence="3 4">
    <name type="scientific">Sphingobacterium daejeonense</name>
    <dbReference type="NCBI Taxonomy" id="371142"/>
    <lineage>
        <taxon>Bacteria</taxon>
        <taxon>Pseudomonadati</taxon>
        <taxon>Bacteroidota</taxon>
        <taxon>Sphingobacteriia</taxon>
        <taxon>Sphingobacteriales</taxon>
        <taxon>Sphingobacteriaceae</taxon>
        <taxon>Sphingobacterium</taxon>
    </lineage>
</organism>
<feature type="domain" description="PglD N-terminal" evidence="2">
    <location>
        <begin position="4"/>
        <end position="71"/>
    </location>
</feature>
<dbReference type="InterPro" id="IPR001451">
    <property type="entry name" value="Hexapep"/>
</dbReference>
<evidence type="ECO:0000313" key="4">
    <source>
        <dbReference type="Proteomes" id="UP001597205"/>
    </source>
</evidence>
<dbReference type="Proteomes" id="UP001597205">
    <property type="component" value="Unassembled WGS sequence"/>
</dbReference>
<accession>A0ABW3RMS3</accession>
<dbReference type="InterPro" id="IPR011004">
    <property type="entry name" value="Trimer_LpxA-like_sf"/>
</dbReference>
<dbReference type="CDD" id="cd03360">
    <property type="entry name" value="LbH_AT_putative"/>
    <property type="match status" value="1"/>
</dbReference>
<keyword evidence="4" id="KW-1185">Reference proteome</keyword>
<comment type="similarity">
    <text evidence="1">Belongs to the transferase hexapeptide repeat family.</text>
</comment>
<comment type="caution">
    <text evidence="3">The sequence shown here is derived from an EMBL/GenBank/DDBJ whole genome shotgun (WGS) entry which is preliminary data.</text>
</comment>
<dbReference type="InterPro" id="IPR041561">
    <property type="entry name" value="PglD_N"/>
</dbReference>
<dbReference type="NCBIfam" id="TIGR03570">
    <property type="entry name" value="NeuD_NnaD"/>
    <property type="match status" value="1"/>
</dbReference>
<dbReference type="EMBL" id="JBHTKY010000019">
    <property type="protein sequence ID" value="MFD1166476.1"/>
    <property type="molecule type" value="Genomic_DNA"/>
</dbReference>
<evidence type="ECO:0000256" key="1">
    <source>
        <dbReference type="ARBA" id="ARBA00007274"/>
    </source>
</evidence>
<evidence type="ECO:0000313" key="3">
    <source>
        <dbReference type="EMBL" id="MFD1166476.1"/>
    </source>
</evidence>
<dbReference type="PANTHER" id="PTHR43300">
    <property type="entry name" value="ACETYLTRANSFERASE"/>
    <property type="match status" value="1"/>
</dbReference>
<dbReference type="Gene3D" id="2.160.10.10">
    <property type="entry name" value="Hexapeptide repeat proteins"/>
    <property type="match status" value="1"/>
</dbReference>
<sequence length="198" mass="21036">MNDISVIGASGHAKVIIDLIEELGYLIGNVYDQDFQKDKLLGFKVTHDFIDIPKQSIIAIGNNLVRKKIAIQFDLELNALIHPKSNVSRYSQIGKGTVVMAGVSINADSVIGKHCIINTNSSIDHECIIGDFVHVSPNAALAGNVQIGECSHIGIGSCIKQGVKVGKNCIIGAGAVVIRDVSDGLTIVGNPGKELKKK</sequence>
<dbReference type="Gene3D" id="3.40.50.20">
    <property type="match status" value="1"/>
</dbReference>
<dbReference type="RefSeq" id="WP_380897162.1">
    <property type="nucleotide sequence ID" value="NZ_JBHTKY010000019.1"/>
</dbReference>
<gene>
    <name evidence="3" type="ORF">ACFQ2C_12755</name>
</gene>
<dbReference type="Pfam" id="PF17836">
    <property type="entry name" value="PglD_N"/>
    <property type="match status" value="1"/>
</dbReference>
<dbReference type="PANTHER" id="PTHR43300:SF7">
    <property type="entry name" value="UDP-N-ACETYLBACILLOSAMINE N-ACETYLTRANSFERASE"/>
    <property type="match status" value="1"/>
</dbReference>
<dbReference type="SUPFAM" id="SSF51161">
    <property type="entry name" value="Trimeric LpxA-like enzymes"/>
    <property type="match status" value="1"/>
</dbReference>
<dbReference type="InterPro" id="IPR050179">
    <property type="entry name" value="Trans_hexapeptide_repeat"/>
</dbReference>
<evidence type="ECO:0000259" key="2">
    <source>
        <dbReference type="Pfam" id="PF17836"/>
    </source>
</evidence>
<reference evidence="4" key="1">
    <citation type="journal article" date="2019" name="Int. J. Syst. Evol. Microbiol.">
        <title>The Global Catalogue of Microorganisms (GCM) 10K type strain sequencing project: providing services to taxonomists for standard genome sequencing and annotation.</title>
        <authorList>
            <consortium name="The Broad Institute Genomics Platform"/>
            <consortium name="The Broad Institute Genome Sequencing Center for Infectious Disease"/>
            <person name="Wu L."/>
            <person name="Ma J."/>
        </authorList>
    </citation>
    <scope>NUCLEOTIDE SEQUENCE [LARGE SCALE GENOMIC DNA]</scope>
    <source>
        <strain evidence="4">CCUG 52468</strain>
    </source>
</reference>